<evidence type="ECO:0000256" key="2">
    <source>
        <dbReference type="ARBA" id="ARBA00022448"/>
    </source>
</evidence>
<keyword evidence="5 8" id="KW-1133">Transmembrane helix</keyword>
<dbReference type="InterPro" id="IPR020846">
    <property type="entry name" value="MFS_dom"/>
</dbReference>
<dbReference type="PROSITE" id="PS50850">
    <property type="entry name" value="MFS"/>
    <property type="match status" value="1"/>
</dbReference>
<evidence type="ECO:0000256" key="3">
    <source>
        <dbReference type="ARBA" id="ARBA00022475"/>
    </source>
</evidence>
<feature type="region of interest" description="Disordered" evidence="7">
    <location>
        <begin position="1"/>
        <end position="40"/>
    </location>
</feature>
<evidence type="ECO:0000256" key="4">
    <source>
        <dbReference type="ARBA" id="ARBA00022692"/>
    </source>
</evidence>
<dbReference type="Gene3D" id="1.20.1250.20">
    <property type="entry name" value="MFS general substrate transporter like domains"/>
    <property type="match status" value="1"/>
</dbReference>
<dbReference type="EMBL" id="CADCWF010000148">
    <property type="protein sequence ID" value="CAA9558122.1"/>
    <property type="molecule type" value="Genomic_DNA"/>
</dbReference>
<feature type="transmembrane region" description="Helical" evidence="8">
    <location>
        <begin position="297"/>
        <end position="316"/>
    </location>
</feature>
<gene>
    <name evidence="10" type="ORF">AVDCRST_MAG59-2416</name>
</gene>
<proteinExistence type="predicted"/>
<dbReference type="GO" id="GO:0005886">
    <property type="term" value="C:plasma membrane"/>
    <property type="evidence" value="ECO:0007669"/>
    <property type="project" value="UniProtKB-SubCell"/>
</dbReference>
<feature type="domain" description="Major facilitator superfamily (MFS) profile" evidence="9">
    <location>
        <begin position="49"/>
        <end position="443"/>
    </location>
</feature>
<keyword evidence="4 8" id="KW-0812">Transmembrane</keyword>
<organism evidence="10">
    <name type="scientific">uncultured Thermomicrobiales bacterium</name>
    <dbReference type="NCBI Taxonomy" id="1645740"/>
    <lineage>
        <taxon>Bacteria</taxon>
        <taxon>Pseudomonadati</taxon>
        <taxon>Thermomicrobiota</taxon>
        <taxon>Thermomicrobia</taxon>
        <taxon>Thermomicrobiales</taxon>
        <taxon>environmental samples</taxon>
    </lineage>
</organism>
<evidence type="ECO:0000256" key="5">
    <source>
        <dbReference type="ARBA" id="ARBA00022989"/>
    </source>
</evidence>
<evidence type="ECO:0000313" key="10">
    <source>
        <dbReference type="EMBL" id="CAA9558122.1"/>
    </source>
</evidence>
<dbReference type="SUPFAM" id="SSF103473">
    <property type="entry name" value="MFS general substrate transporter"/>
    <property type="match status" value="1"/>
</dbReference>
<reference evidence="10" key="1">
    <citation type="submission" date="2020-02" db="EMBL/GenBank/DDBJ databases">
        <authorList>
            <person name="Meier V. D."/>
        </authorList>
    </citation>
    <scope>NUCLEOTIDE SEQUENCE</scope>
    <source>
        <strain evidence="10">AVDCRST_MAG59</strain>
    </source>
</reference>
<protein>
    <recommendedName>
        <fullName evidence="9">Major facilitator superfamily (MFS) profile domain-containing protein</fullName>
    </recommendedName>
</protein>
<dbReference type="CDD" id="cd06173">
    <property type="entry name" value="MFS_MefA_like"/>
    <property type="match status" value="1"/>
</dbReference>
<feature type="compositionally biased region" description="Low complexity" evidence="7">
    <location>
        <begin position="20"/>
        <end position="40"/>
    </location>
</feature>
<keyword evidence="3" id="KW-1003">Cell membrane</keyword>
<dbReference type="InterPro" id="IPR010290">
    <property type="entry name" value="TM_effector"/>
</dbReference>
<accession>A0A6J4UU10</accession>
<evidence type="ECO:0000256" key="1">
    <source>
        <dbReference type="ARBA" id="ARBA00004651"/>
    </source>
</evidence>
<feature type="transmembrane region" description="Helical" evidence="8">
    <location>
        <begin position="208"/>
        <end position="226"/>
    </location>
</feature>
<name>A0A6J4UU10_9BACT</name>
<dbReference type="PANTHER" id="PTHR23513:SF6">
    <property type="entry name" value="MAJOR FACILITATOR SUPERFAMILY ASSOCIATED DOMAIN-CONTAINING PROTEIN"/>
    <property type="match status" value="1"/>
</dbReference>
<sequence>MSSTSHDEPGVVPGLPSDAGPSPLGQSVPLPSSGGVPPESSRPLLRHPDFLRFWGAQAVSQFGTHVSALALPLIAATTLAASPFETGLLAALGWLPFLLVGLFAGVLVDRWPRRPVMIAADVGRAAIFAVIPAAWLLNALTIEVLYAVALLAGTLTVFFDVAYLSYLPALVERRQLVDGNSRLEATASAAQIVGPGLGGVLVRVLGGPFALVVDAASFVVSGALLWRIKSPEPARTPAAERSGVWTEIGEGLSVVRRSEVLRALVFASATVQVAGFAFLAVYVLFMTRDLGLDAGEVGLVLATGGVGALAGSLVAGPARARFGQGPTIVGAMFLFGATGLLVPLAVLAPRCALPLVVASEFLQWMAIVAYDVNAISLRQAIVPDRLAGRVNGTVRFLVWGLRPIGSLLGGVLGGAIGLAGTLVVGELGMLVAFAWLLLSPLRSLREAVPIPDPGSWQTSPAAEGAPS</sequence>
<keyword evidence="2" id="KW-0813">Transport</keyword>
<feature type="transmembrane region" description="Helical" evidence="8">
    <location>
        <begin position="263"/>
        <end position="285"/>
    </location>
</feature>
<feature type="transmembrane region" description="Helical" evidence="8">
    <location>
        <begin position="328"/>
        <end position="349"/>
    </location>
</feature>
<evidence type="ECO:0000256" key="7">
    <source>
        <dbReference type="SAM" id="MobiDB-lite"/>
    </source>
</evidence>
<feature type="transmembrane region" description="Helical" evidence="8">
    <location>
        <begin position="418"/>
        <end position="438"/>
    </location>
</feature>
<keyword evidence="6 8" id="KW-0472">Membrane</keyword>
<dbReference type="Pfam" id="PF05977">
    <property type="entry name" value="MFS_3"/>
    <property type="match status" value="1"/>
</dbReference>
<dbReference type="AlphaFoldDB" id="A0A6J4UU10"/>
<evidence type="ECO:0000256" key="8">
    <source>
        <dbReference type="SAM" id="Phobius"/>
    </source>
</evidence>
<comment type="subcellular location">
    <subcellularLocation>
        <location evidence="1">Cell membrane</location>
        <topology evidence="1">Multi-pass membrane protein</topology>
    </subcellularLocation>
</comment>
<feature type="transmembrane region" description="Helical" evidence="8">
    <location>
        <begin position="87"/>
        <end position="108"/>
    </location>
</feature>
<evidence type="ECO:0000259" key="9">
    <source>
        <dbReference type="PROSITE" id="PS50850"/>
    </source>
</evidence>
<evidence type="ECO:0000256" key="6">
    <source>
        <dbReference type="ARBA" id="ARBA00023136"/>
    </source>
</evidence>
<dbReference type="PANTHER" id="PTHR23513">
    <property type="entry name" value="INTEGRAL MEMBRANE EFFLUX PROTEIN-RELATED"/>
    <property type="match status" value="1"/>
</dbReference>
<dbReference type="InterPro" id="IPR036259">
    <property type="entry name" value="MFS_trans_sf"/>
</dbReference>
<dbReference type="GO" id="GO:0022857">
    <property type="term" value="F:transmembrane transporter activity"/>
    <property type="evidence" value="ECO:0007669"/>
    <property type="project" value="InterPro"/>
</dbReference>